<dbReference type="Pfam" id="PF00248">
    <property type="entry name" value="Aldo_ket_red"/>
    <property type="match status" value="1"/>
</dbReference>
<sequence length="139" mass="15245">MMFGAVCNPDHQECARIVRAALDQGINVVDTADMCSSGESEENVGKALKGRRDEVVLATKVHFHMGEGEPGEGRDRSGNSRRWIVRGVEDSLRRLDTDRGRGAGPPWPRRPNGAVPWRTGPRDGRPGRTSGAVYSRCFT</sequence>
<gene>
    <name evidence="4" type="ORF">GCM10010371_31010</name>
</gene>
<feature type="domain" description="NADP-dependent oxidoreductase" evidence="3">
    <location>
        <begin position="10"/>
        <end position="99"/>
    </location>
</feature>
<keyword evidence="1" id="KW-0560">Oxidoreductase</keyword>
<accession>A0A918QVA5</accession>
<evidence type="ECO:0000313" key="4">
    <source>
        <dbReference type="EMBL" id="GGZ68815.1"/>
    </source>
</evidence>
<name>A0A918QVA5_9ACTN</name>
<dbReference type="InterPro" id="IPR050523">
    <property type="entry name" value="AKR_Detox_Biosynth"/>
</dbReference>
<feature type="region of interest" description="Disordered" evidence="2">
    <location>
        <begin position="94"/>
        <end position="139"/>
    </location>
</feature>
<protein>
    <recommendedName>
        <fullName evidence="3">NADP-dependent oxidoreductase domain-containing protein</fullName>
    </recommendedName>
</protein>
<reference evidence="4" key="1">
    <citation type="journal article" date="2014" name="Int. J. Syst. Evol. Microbiol.">
        <title>Complete genome sequence of Corynebacterium casei LMG S-19264T (=DSM 44701T), isolated from a smear-ripened cheese.</title>
        <authorList>
            <consortium name="US DOE Joint Genome Institute (JGI-PGF)"/>
            <person name="Walter F."/>
            <person name="Albersmeier A."/>
            <person name="Kalinowski J."/>
            <person name="Ruckert C."/>
        </authorList>
    </citation>
    <scope>NUCLEOTIDE SEQUENCE</scope>
    <source>
        <strain evidence="4">JCM 4834</strain>
    </source>
</reference>
<dbReference type="Gene3D" id="3.20.20.100">
    <property type="entry name" value="NADP-dependent oxidoreductase domain"/>
    <property type="match status" value="1"/>
</dbReference>
<dbReference type="SUPFAM" id="SSF51430">
    <property type="entry name" value="NAD(P)-linked oxidoreductase"/>
    <property type="match status" value="1"/>
</dbReference>
<dbReference type="InterPro" id="IPR023210">
    <property type="entry name" value="NADP_OxRdtase_dom"/>
</dbReference>
<organism evidence="4 5">
    <name type="scientific">Streptomyces subrutilus</name>
    <dbReference type="NCBI Taxonomy" id="36818"/>
    <lineage>
        <taxon>Bacteria</taxon>
        <taxon>Bacillati</taxon>
        <taxon>Actinomycetota</taxon>
        <taxon>Actinomycetes</taxon>
        <taxon>Kitasatosporales</taxon>
        <taxon>Streptomycetaceae</taxon>
        <taxon>Streptomyces</taxon>
    </lineage>
</organism>
<proteinExistence type="predicted"/>
<dbReference type="PANTHER" id="PTHR43364:SF4">
    <property type="entry name" value="NAD(P)-LINKED OXIDOREDUCTASE SUPERFAMILY PROTEIN"/>
    <property type="match status" value="1"/>
</dbReference>
<dbReference type="Proteomes" id="UP000634660">
    <property type="component" value="Unassembled WGS sequence"/>
</dbReference>
<evidence type="ECO:0000256" key="1">
    <source>
        <dbReference type="ARBA" id="ARBA00023002"/>
    </source>
</evidence>
<dbReference type="PANTHER" id="PTHR43364">
    <property type="entry name" value="NADH-SPECIFIC METHYLGLYOXAL REDUCTASE-RELATED"/>
    <property type="match status" value="1"/>
</dbReference>
<dbReference type="GO" id="GO:0016491">
    <property type="term" value="F:oxidoreductase activity"/>
    <property type="evidence" value="ECO:0007669"/>
    <property type="project" value="UniProtKB-KW"/>
</dbReference>
<dbReference type="InterPro" id="IPR036812">
    <property type="entry name" value="NAD(P)_OxRdtase_dom_sf"/>
</dbReference>
<dbReference type="GO" id="GO:0005829">
    <property type="term" value="C:cytosol"/>
    <property type="evidence" value="ECO:0007669"/>
    <property type="project" value="TreeGrafter"/>
</dbReference>
<dbReference type="AlphaFoldDB" id="A0A918QVA5"/>
<evidence type="ECO:0000313" key="5">
    <source>
        <dbReference type="Proteomes" id="UP000634660"/>
    </source>
</evidence>
<evidence type="ECO:0000256" key="2">
    <source>
        <dbReference type="SAM" id="MobiDB-lite"/>
    </source>
</evidence>
<evidence type="ECO:0000259" key="3">
    <source>
        <dbReference type="Pfam" id="PF00248"/>
    </source>
</evidence>
<comment type="caution">
    <text evidence="4">The sequence shown here is derived from an EMBL/GenBank/DDBJ whole genome shotgun (WGS) entry which is preliminary data.</text>
</comment>
<reference evidence="4" key="2">
    <citation type="submission" date="2020-09" db="EMBL/GenBank/DDBJ databases">
        <authorList>
            <person name="Sun Q."/>
            <person name="Ohkuma M."/>
        </authorList>
    </citation>
    <scope>NUCLEOTIDE SEQUENCE</scope>
    <source>
        <strain evidence="4">JCM 4834</strain>
    </source>
</reference>
<dbReference type="EMBL" id="BMVX01000010">
    <property type="protein sequence ID" value="GGZ68815.1"/>
    <property type="molecule type" value="Genomic_DNA"/>
</dbReference>